<evidence type="ECO:0000259" key="13">
    <source>
        <dbReference type="PROSITE" id="PS51718"/>
    </source>
</evidence>
<keyword evidence="5" id="KW-0479">Metal-binding</keyword>
<evidence type="ECO:0000256" key="6">
    <source>
        <dbReference type="ARBA" id="ARBA00022741"/>
    </source>
</evidence>
<dbReference type="SUPFAM" id="SSF47473">
    <property type="entry name" value="EF-hand"/>
    <property type="match status" value="1"/>
</dbReference>
<gene>
    <name evidence="14" type="ORF">DI09_12p50</name>
</gene>
<comment type="caution">
    <text evidence="14">The sequence shown here is derived from an EMBL/GenBank/DDBJ whole genome shotgun (WGS) entry which is preliminary data.</text>
</comment>
<evidence type="ECO:0000256" key="1">
    <source>
        <dbReference type="ARBA" id="ARBA00004125"/>
    </source>
</evidence>
<dbReference type="GO" id="GO:0005524">
    <property type="term" value="F:ATP binding"/>
    <property type="evidence" value="ECO:0007669"/>
    <property type="project" value="UniProtKB-KW"/>
</dbReference>
<dbReference type="SUPFAM" id="SSF52540">
    <property type="entry name" value="P-loop containing nucleoside triphosphate hydrolases"/>
    <property type="match status" value="1"/>
</dbReference>
<protein>
    <submittedName>
        <fullName evidence="14">Uncharacterized protein</fullName>
    </submittedName>
</protein>
<accession>A0A098VV74</accession>
<reference evidence="14 15" key="1">
    <citation type="submission" date="2014-04" db="EMBL/GenBank/DDBJ databases">
        <title>A new species of microsporidia sheds light on the evolution of extreme parasitism.</title>
        <authorList>
            <person name="Haag K.L."/>
            <person name="James T.Y."/>
            <person name="Larsson R."/>
            <person name="Schaer T.M."/>
            <person name="Refardt D."/>
            <person name="Pombert J.-F."/>
            <person name="Ebert D."/>
        </authorList>
    </citation>
    <scope>NUCLEOTIDE SEQUENCE [LARGE SCALE GENOMIC DNA]</scope>
    <source>
        <strain evidence="14 15">UGP3</strain>
        <tissue evidence="14">Spores</tissue>
    </source>
</reference>
<dbReference type="Gene3D" id="1.10.238.10">
    <property type="entry name" value="EF-hand"/>
    <property type="match status" value="1"/>
</dbReference>
<feature type="domain" description="Dynamin-type G" evidence="13">
    <location>
        <begin position="42"/>
        <end position="276"/>
    </location>
</feature>
<evidence type="ECO:0000256" key="8">
    <source>
        <dbReference type="ARBA" id="ARBA00022837"/>
    </source>
</evidence>
<dbReference type="PROSITE" id="PS51718">
    <property type="entry name" value="G_DYNAMIN_2"/>
    <property type="match status" value="1"/>
</dbReference>
<dbReference type="PROSITE" id="PS50222">
    <property type="entry name" value="EF_HAND_2"/>
    <property type="match status" value="1"/>
</dbReference>
<dbReference type="EMBL" id="JMKJ01000033">
    <property type="protein sequence ID" value="KGG52837.1"/>
    <property type="molecule type" value="Genomic_DNA"/>
</dbReference>
<evidence type="ECO:0000256" key="4">
    <source>
        <dbReference type="ARBA" id="ARBA00022553"/>
    </source>
</evidence>
<dbReference type="GO" id="GO:0005509">
    <property type="term" value="F:calcium ion binding"/>
    <property type="evidence" value="ECO:0007669"/>
    <property type="project" value="InterPro"/>
</dbReference>
<dbReference type="PROSITE" id="PS50031">
    <property type="entry name" value="EH"/>
    <property type="match status" value="1"/>
</dbReference>
<dbReference type="Pfam" id="PF12763">
    <property type="entry name" value="EH"/>
    <property type="match status" value="1"/>
</dbReference>
<dbReference type="InterPro" id="IPR000261">
    <property type="entry name" value="EH_dom"/>
</dbReference>
<dbReference type="PANTHER" id="PTHR11216">
    <property type="entry name" value="EH DOMAIN"/>
    <property type="match status" value="1"/>
</dbReference>
<dbReference type="PROSITE" id="PS00018">
    <property type="entry name" value="EF_HAND_1"/>
    <property type="match status" value="1"/>
</dbReference>
<name>A0A098VV74_9MICR</name>
<dbReference type="SMART" id="SM00054">
    <property type="entry name" value="EFh"/>
    <property type="match status" value="1"/>
</dbReference>
<dbReference type="GO" id="GO:0005525">
    <property type="term" value="F:GTP binding"/>
    <property type="evidence" value="ECO:0007669"/>
    <property type="project" value="InterPro"/>
</dbReference>
<keyword evidence="6" id="KW-0547">Nucleotide-binding</keyword>
<dbReference type="InterPro" id="IPR031692">
    <property type="entry name" value="EHD_N"/>
</dbReference>
<dbReference type="FunFam" id="3.40.50.300:FF:000147">
    <property type="entry name" value="EH domain-containing protein 1"/>
    <property type="match status" value="1"/>
</dbReference>
<dbReference type="Pfam" id="PF18150">
    <property type="entry name" value="DUF5600"/>
    <property type="match status" value="1"/>
</dbReference>
<dbReference type="Gene3D" id="1.10.268.20">
    <property type="match status" value="1"/>
</dbReference>
<evidence type="ECO:0000259" key="11">
    <source>
        <dbReference type="PROSITE" id="PS50031"/>
    </source>
</evidence>
<dbReference type="InterPro" id="IPR027417">
    <property type="entry name" value="P-loop_NTPase"/>
</dbReference>
<keyword evidence="9" id="KW-0067">ATP-binding</keyword>
<keyword evidence="10" id="KW-0472">Membrane</keyword>
<evidence type="ECO:0000256" key="2">
    <source>
        <dbReference type="ARBA" id="ARBA00004413"/>
    </source>
</evidence>
<dbReference type="Proteomes" id="UP000029725">
    <property type="component" value="Unassembled WGS sequence"/>
</dbReference>
<dbReference type="CDD" id="cd00052">
    <property type="entry name" value="EH"/>
    <property type="match status" value="1"/>
</dbReference>
<dbReference type="CDD" id="cd09913">
    <property type="entry name" value="EHD"/>
    <property type="match status" value="1"/>
</dbReference>
<dbReference type="Pfam" id="PF16880">
    <property type="entry name" value="EHD_N"/>
    <property type="match status" value="1"/>
</dbReference>
<dbReference type="Gene3D" id="3.40.50.300">
    <property type="entry name" value="P-loop containing nucleotide triphosphate hydrolases"/>
    <property type="match status" value="1"/>
</dbReference>
<dbReference type="InterPro" id="IPR030381">
    <property type="entry name" value="G_DYNAMIN_dom"/>
</dbReference>
<dbReference type="PANTHER" id="PTHR11216:SF31">
    <property type="entry name" value="AT21416P"/>
    <property type="match status" value="1"/>
</dbReference>
<keyword evidence="7" id="KW-0967">Endosome</keyword>
<keyword evidence="3" id="KW-1003">Cell membrane</keyword>
<dbReference type="InterPro" id="IPR040990">
    <property type="entry name" value="DUF5600"/>
</dbReference>
<evidence type="ECO:0000256" key="7">
    <source>
        <dbReference type="ARBA" id="ARBA00022753"/>
    </source>
</evidence>
<dbReference type="RefSeq" id="XP_013239309.1">
    <property type="nucleotide sequence ID" value="XM_013383855.1"/>
</dbReference>
<sequence>MVPKYKSLVQGVADIYARKIKPVEEYFQYPIFFTPSLSEAEILAKPMVLLLGQYSTGKTTFIRRILGEIYPGSHIGPEPTTDKFVAVMHGPDARVIPGNAAVAQTEKPFHTLSQHGSSFLSKFQISQSHNALLESVSFVDTPGVLSGEKQRLGRSYDFAKVCEWFAEKSDVILLLFDAHKLDISDEFKRVISALKGHDDKIRIILNKADMINSQQLMRVYAYGALMWSLGKVIHTPEVMRVYIGSFQENPVALDPFTESLFKKETADLLDDLYMLPRSSSVRKINDLLKRTRQLRVHAHLISALKREMPSLFGKSAKQAELLENLPMIFTKVQKQTQFPPGDFPEINHYRSILSEQDFDKFPKMYQKLLDRLEQAISEDLPQLMRDFPPGPNIPPQQIFNPYTNSNINPSFSLQKETPSFSSQNEAPNFSANEENFSKMFDNLRPIDGKISGNQAKIVFSEANLPNSDLAEIWQLADQDSDGALTLHEYIVMMKLVQVKMQGGAIPKTLPSQLRKK</sequence>
<evidence type="ECO:0000256" key="3">
    <source>
        <dbReference type="ARBA" id="ARBA00022475"/>
    </source>
</evidence>
<dbReference type="Pfam" id="PF00350">
    <property type="entry name" value="Dynamin_N"/>
    <property type="match status" value="1"/>
</dbReference>
<evidence type="ECO:0000256" key="10">
    <source>
        <dbReference type="ARBA" id="ARBA00023136"/>
    </source>
</evidence>
<feature type="domain" description="EH" evidence="11">
    <location>
        <begin position="432"/>
        <end position="516"/>
    </location>
</feature>
<organism evidence="14 15">
    <name type="scientific">Mitosporidium daphniae</name>
    <dbReference type="NCBI Taxonomy" id="1485682"/>
    <lineage>
        <taxon>Eukaryota</taxon>
        <taxon>Fungi</taxon>
        <taxon>Fungi incertae sedis</taxon>
        <taxon>Microsporidia</taxon>
        <taxon>Mitosporidium</taxon>
    </lineage>
</organism>
<dbReference type="InterPro" id="IPR018247">
    <property type="entry name" value="EF_Hand_1_Ca_BS"/>
</dbReference>
<evidence type="ECO:0000256" key="5">
    <source>
        <dbReference type="ARBA" id="ARBA00022723"/>
    </source>
</evidence>
<dbReference type="InterPro" id="IPR011992">
    <property type="entry name" value="EF-hand-dom_pair"/>
</dbReference>
<dbReference type="GO" id="GO:0016197">
    <property type="term" value="P:endosomal transport"/>
    <property type="evidence" value="ECO:0007669"/>
    <property type="project" value="TreeGrafter"/>
</dbReference>
<keyword evidence="8" id="KW-0106">Calcium</keyword>
<dbReference type="GO" id="GO:0010008">
    <property type="term" value="C:endosome membrane"/>
    <property type="evidence" value="ECO:0007669"/>
    <property type="project" value="UniProtKB-SubCell"/>
</dbReference>
<evidence type="ECO:0000313" key="14">
    <source>
        <dbReference type="EMBL" id="KGG52837.1"/>
    </source>
</evidence>
<dbReference type="GO" id="GO:0006897">
    <property type="term" value="P:endocytosis"/>
    <property type="evidence" value="ECO:0007669"/>
    <property type="project" value="TreeGrafter"/>
</dbReference>
<evidence type="ECO:0000256" key="9">
    <source>
        <dbReference type="ARBA" id="ARBA00022840"/>
    </source>
</evidence>
<dbReference type="GO" id="GO:0005886">
    <property type="term" value="C:plasma membrane"/>
    <property type="evidence" value="ECO:0007669"/>
    <property type="project" value="UniProtKB-SubCell"/>
</dbReference>
<dbReference type="AlphaFoldDB" id="A0A098VV74"/>
<dbReference type="VEuPathDB" id="MicrosporidiaDB:DI09_12p50"/>
<feature type="domain" description="EF-hand" evidence="12">
    <location>
        <begin position="464"/>
        <end position="499"/>
    </location>
</feature>
<proteinExistence type="predicted"/>
<evidence type="ECO:0000259" key="12">
    <source>
        <dbReference type="PROSITE" id="PS50222"/>
    </source>
</evidence>
<dbReference type="InterPro" id="IPR045063">
    <property type="entry name" value="Dynamin_N"/>
</dbReference>
<dbReference type="HOGENOM" id="CLU_017595_1_1_1"/>
<dbReference type="OrthoDB" id="1716625at2759"/>
<dbReference type="InterPro" id="IPR002048">
    <property type="entry name" value="EF_hand_dom"/>
</dbReference>
<dbReference type="GeneID" id="25258277"/>
<dbReference type="SMART" id="SM00027">
    <property type="entry name" value="EH"/>
    <property type="match status" value="1"/>
</dbReference>
<evidence type="ECO:0000313" key="15">
    <source>
        <dbReference type="Proteomes" id="UP000029725"/>
    </source>
</evidence>
<keyword evidence="15" id="KW-1185">Reference proteome</keyword>
<keyword evidence="4" id="KW-0597">Phosphoprotein</keyword>
<comment type="subcellular location">
    <subcellularLocation>
        <location evidence="2">Cell membrane</location>
        <topology evidence="2">Peripheral membrane protein</topology>
        <orientation evidence="2">Cytoplasmic side</orientation>
    </subcellularLocation>
    <subcellularLocation>
        <location evidence="1">Endosome membrane</location>
        <topology evidence="1">Peripheral membrane protein</topology>
        <orientation evidence="1">Cytoplasmic side</orientation>
    </subcellularLocation>
</comment>